<organism evidence="1 2">
    <name type="scientific">Polarella glacialis</name>
    <name type="common">Dinoflagellate</name>
    <dbReference type="NCBI Taxonomy" id="89957"/>
    <lineage>
        <taxon>Eukaryota</taxon>
        <taxon>Sar</taxon>
        <taxon>Alveolata</taxon>
        <taxon>Dinophyceae</taxon>
        <taxon>Suessiales</taxon>
        <taxon>Suessiaceae</taxon>
        <taxon>Polarella</taxon>
    </lineage>
</organism>
<dbReference type="AlphaFoldDB" id="A0A813LD98"/>
<gene>
    <name evidence="1" type="ORF">PGLA2088_LOCUS43534</name>
</gene>
<accession>A0A813LD98</accession>
<feature type="non-terminal residue" evidence="1">
    <location>
        <position position="1"/>
    </location>
</feature>
<comment type="caution">
    <text evidence="1">The sequence shown here is derived from an EMBL/GenBank/DDBJ whole genome shotgun (WGS) entry which is preliminary data.</text>
</comment>
<reference evidence="1" key="1">
    <citation type="submission" date="2021-02" db="EMBL/GenBank/DDBJ databases">
        <authorList>
            <person name="Dougan E. K."/>
            <person name="Rhodes N."/>
            <person name="Thang M."/>
            <person name="Chan C."/>
        </authorList>
    </citation>
    <scope>NUCLEOTIDE SEQUENCE</scope>
</reference>
<evidence type="ECO:0000313" key="1">
    <source>
        <dbReference type="EMBL" id="CAE8724111.1"/>
    </source>
</evidence>
<dbReference type="Proteomes" id="UP000626109">
    <property type="component" value="Unassembled WGS sequence"/>
</dbReference>
<dbReference type="EMBL" id="CAJNNW010034846">
    <property type="protein sequence ID" value="CAE8724111.1"/>
    <property type="molecule type" value="Genomic_DNA"/>
</dbReference>
<sequence>ALVSASAVLSAAEALGGPPSVHLVEVWDPVPFSSALASGARLPVRDLSLESLEARHDLLLQRQLELEVASAQISEREAALVQLGIEVQDWLETLENRSKSLACQKESFRLYWAQQETSLLHLIVFRLVQIQATAVGVQYEPKALAEPLPAVSEEAIEVAGSPWTGVEVAACLQKGMREVAGEFPVHSVFHASTPLAVSNFCERDAASTDVVMRRGSSSTPDCGGQVTEADVAGDAQSAVFILRQALAWLKLAGLSQRHDEHRLHMIVLGTNAFFNEPSEASRIGPSFSPIAGKVAAAAVIERYEDIIREAAPSGGWSPEALRVVVGTEGFCRRGHASPCAPGEAQEPYLHASGIVGSLEALEPLVWGLLAIADNDELGEFRTDLSALLRKYASLQTEVEVVPDRHQRIFGSLAEVSPGHCDVSKGAGDGTSEWCVQTKPCCPISSALDRLNKAFHSRLHVAGCSLLPAGAASVAEAPLLWLGDGLAKWSYLLALDGLAQSCAYVARLVLLNHPVDLLEGLFSAFEATQEPGAVAPRARTPAE</sequence>
<proteinExistence type="predicted"/>
<protein>
    <submittedName>
        <fullName evidence="1">Uncharacterized protein</fullName>
    </submittedName>
</protein>
<name>A0A813LD98_POLGL</name>
<evidence type="ECO:0000313" key="2">
    <source>
        <dbReference type="Proteomes" id="UP000626109"/>
    </source>
</evidence>